<comment type="caution">
    <text evidence="8">The sequence shown here is derived from an EMBL/GenBank/DDBJ whole genome shotgun (WGS) entry which is preliminary data.</text>
</comment>
<feature type="region of interest" description="Disordered" evidence="6">
    <location>
        <begin position="365"/>
        <end position="408"/>
    </location>
</feature>
<dbReference type="AlphaFoldDB" id="A0A9Q1HBW9"/>
<dbReference type="GO" id="GO:0005634">
    <property type="term" value="C:nucleus"/>
    <property type="evidence" value="ECO:0007669"/>
    <property type="project" value="UniProtKB-SubCell"/>
</dbReference>
<dbReference type="InterPro" id="IPR036407">
    <property type="entry name" value="DM_DNA-bd_sf"/>
</dbReference>
<keyword evidence="4 5" id="KW-0539">Nucleus</keyword>
<dbReference type="GO" id="GO:0007548">
    <property type="term" value="P:sex differentiation"/>
    <property type="evidence" value="ECO:0007669"/>
    <property type="project" value="TreeGrafter"/>
</dbReference>
<evidence type="ECO:0000256" key="6">
    <source>
        <dbReference type="SAM" id="MobiDB-lite"/>
    </source>
</evidence>
<evidence type="ECO:0000259" key="7">
    <source>
        <dbReference type="PROSITE" id="PS50809"/>
    </source>
</evidence>
<dbReference type="PANTHER" id="PTHR12322">
    <property type="entry name" value="DOUBLESEX AND MAB-3 RELATED TRANSCRIPTION FACTOR DMRT"/>
    <property type="match status" value="1"/>
</dbReference>
<evidence type="ECO:0000256" key="5">
    <source>
        <dbReference type="PROSITE-ProRule" id="PRU00070"/>
    </source>
</evidence>
<evidence type="ECO:0000256" key="4">
    <source>
        <dbReference type="ARBA" id="ARBA00023242"/>
    </source>
</evidence>
<feature type="compositionally biased region" description="Polar residues" evidence="6">
    <location>
        <begin position="127"/>
        <end position="138"/>
    </location>
</feature>
<reference evidence="8" key="1">
    <citation type="submission" date="2021-10" db="EMBL/GenBank/DDBJ databases">
        <title>Tropical sea cucumber genome reveals ecological adaptation and Cuvierian tubules defense mechanism.</title>
        <authorList>
            <person name="Chen T."/>
        </authorList>
    </citation>
    <scope>NUCLEOTIDE SEQUENCE</scope>
    <source>
        <strain evidence="8">Nanhai2018</strain>
        <tissue evidence="8">Muscle</tissue>
    </source>
</reference>
<keyword evidence="3 5" id="KW-0238">DNA-binding</keyword>
<keyword evidence="2 5" id="KW-0862">Zinc</keyword>
<dbReference type="PANTHER" id="PTHR12322:SF53">
    <property type="entry name" value="DOUBLESEX-MAB RELATED 11E"/>
    <property type="match status" value="1"/>
</dbReference>
<keyword evidence="1 5" id="KW-0479">Metal-binding</keyword>
<sequence length="415" mass="46139">MRDYSSCAIELRRRDKVSYLVLLSPGKELYGTEGSLASWNLPGRVNMAMDLSKNISLKATPAVTGKSSSGTRRYARTPKCARCRNHGVVSCLKGHKRLCRWRDCRCTHCLLVAERQRVMAAQVALRRQQTNSSQNGNKPDTKPGANKEQSDRDEKKNRGNAAALGEKELKERLLSKSKLEKSIAEDVLKRTSGPRRYLRRFPATNLSRPPILFPPGVSERMRKRRAFADQQLEAIMWQRECQQACTMIGSQRITLPPSDSSRVTVSEQTDVTKKSDIFRLTSANLTQTNLNKTGNLEPHRGTKPLSSSSTNFAAGVHNIKLMNTVMPRPFVLYLSNYIPIPPSFISNVGTVPSSLATSFVENRSSTTIPVQDEASSSSGSPLSYDDDTVSPVESPIGEPNHTRNTDFSIKNLLEN</sequence>
<accession>A0A9Q1HBW9</accession>
<evidence type="ECO:0000256" key="2">
    <source>
        <dbReference type="ARBA" id="ARBA00022833"/>
    </source>
</evidence>
<protein>
    <submittedName>
        <fullName evidence="8">Doublesex- and mab-3-related transcription factor 2</fullName>
    </submittedName>
</protein>
<feature type="region of interest" description="Disordered" evidence="6">
    <location>
        <begin position="289"/>
        <end position="309"/>
    </location>
</feature>
<feature type="compositionally biased region" description="Low complexity" evidence="6">
    <location>
        <begin position="372"/>
        <end position="383"/>
    </location>
</feature>
<feature type="compositionally biased region" description="Basic and acidic residues" evidence="6">
    <location>
        <begin position="148"/>
        <end position="157"/>
    </location>
</feature>
<dbReference type="SUPFAM" id="SSF82927">
    <property type="entry name" value="Cysteine-rich DNA binding domain, (DM domain)"/>
    <property type="match status" value="1"/>
</dbReference>
<evidence type="ECO:0000313" key="9">
    <source>
        <dbReference type="Proteomes" id="UP001152320"/>
    </source>
</evidence>
<gene>
    <name evidence="8" type="ORF">HOLleu_14691</name>
</gene>
<dbReference type="Pfam" id="PF00751">
    <property type="entry name" value="DM"/>
    <property type="match status" value="1"/>
</dbReference>
<name>A0A9Q1HBW9_HOLLE</name>
<proteinExistence type="predicted"/>
<dbReference type="GO" id="GO:0000978">
    <property type="term" value="F:RNA polymerase II cis-regulatory region sequence-specific DNA binding"/>
    <property type="evidence" value="ECO:0007669"/>
    <property type="project" value="TreeGrafter"/>
</dbReference>
<feature type="DNA-binding region" description="DM" evidence="5">
    <location>
        <begin position="80"/>
        <end position="127"/>
    </location>
</feature>
<dbReference type="SMART" id="SM00301">
    <property type="entry name" value="DM"/>
    <property type="match status" value="1"/>
</dbReference>
<dbReference type="InterPro" id="IPR001275">
    <property type="entry name" value="DM_DNA-bd"/>
</dbReference>
<evidence type="ECO:0000256" key="1">
    <source>
        <dbReference type="ARBA" id="ARBA00022723"/>
    </source>
</evidence>
<dbReference type="OrthoDB" id="6162476at2759"/>
<dbReference type="Proteomes" id="UP001152320">
    <property type="component" value="Chromosome 6"/>
</dbReference>
<dbReference type="PROSITE" id="PS50809">
    <property type="entry name" value="DM_2"/>
    <property type="match status" value="1"/>
</dbReference>
<dbReference type="GO" id="GO:0000981">
    <property type="term" value="F:DNA-binding transcription factor activity, RNA polymerase II-specific"/>
    <property type="evidence" value="ECO:0007669"/>
    <property type="project" value="TreeGrafter"/>
</dbReference>
<organism evidence="8 9">
    <name type="scientific">Holothuria leucospilota</name>
    <name type="common">Black long sea cucumber</name>
    <name type="synonym">Mertensiothuria leucospilota</name>
    <dbReference type="NCBI Taxonomy" id="206669"/>
    <lineage>
        <taxon>Eukaryota</taxon>
        <taxon>Metazoa</taxon>
        <taxon>Echinodermata</taxon>
        <taxon>Eleutherozoa</taxon>
        <taxon>Echinozoa</taxon>
        <taxon>Holothuroidea</taxon>
        <taxon>Aspidochirotacea</taxon>
        <taxon>Aspidochirotida</taxon>
        <taxon>Holothuriidae</taxon>
        <taxon>Holothuria</taxon>
    </lineage>
</organism>
<dbReference type="PROSITE" id="PS40000">
    <property type="entry name" value="DM_1"/>
    <property type="match status" value="1"/>
</dbReference>
<dbReference type="FunFam" id="4.10.1040.10:FF:000001">
    <property type="entry name" value="doublesex- and mab-3-related transcription factor 1"/>
    <property type="match status" value="1"/>
</dbReference>
<evidence type="ECO:0000256" key="3">
    <source>
        <dbReference type="ARBA" id="ARBA00023125"/>
    </source>
</evidence>
<dbReference type="GO" id="GO:0046872">
    <property type="term" value="F:metal ion binding"/>
    <property type="evidence" value="ECO:0007669"/>
    <property type="project" value="UniProtKB-KW"/>
</dbReference>
<feature type="domain" description="DM" evidence="7">
    <location>
        <begin position="80"/>
        <end position="127"/>
    </location>
</feature>
<dbReference type="Gene3D" id="4.10.1040.10">
    <property type="entry name" value="DM DNA-binding domain"/>
    <property type="match status" value="1"/>
</dbReference>
<comment type="subcellular location">
    <subcellularLocation>
        <location evidence="5">Nucleus</location>
    </subcellularLocation>
</comment>
<keyword evidence="9" id="KW-1185">Reference proteome</keyword>
<evidence type="ECO:0000313" key="8">
    <source>
        <dbReference type="EMBL" id="KAJ8040409.1"/>
    </source>
</evidence>
<feature type="region of interest" description="Disordered" evidence="6">
    <location>
        <begin position="123"/>
        <end position="167"/>
    </location>
</feature>
<dbReference type="InterPro" id="IPR026607">
    <property type="entry name" value="DMRT"/>
</dbReference>
<dbReference type="EMBL" id="JAIZAY010000006">
    <property type="protein sequence ID" value="KAJ8040409.1"/>
    <property type="molecule type" value="Genomic_DNA"/>
</dbReference>